<feature type="non-terminal residue" evidence="1">
    <location>
        <position position="99"/>
    </location>
</feature>
<proteinExistence type="predicted"/>
<evidence type="ECO:0000313" key="1">
    <source>
        <dbReference type="EMBL" id="CAG8774190.1"/>
    </source>
</evidence>
<dbReference type="Proteomes" id="UP000789920">
    <property type="component" value="Unassembled WGS sequence"/>
</dbReference>
<dbReference type="EMBL" id="CAJVQC010041966">
    <property type="protein sequence ID" value="CAG8774190.1"/>
    <property type="molecule type" value="Genomic_DNA"/>
</dbReference>
<comment type="caution">
    <text evidence="1">The sequence shown here is derived from an EMBL/GenBank/DDBJ whole genome shotgun (WGS) entry which is preliminary data.</text>
</comment>
<organism evidence="1 2">
    <name type="scientific">Racocetra persica</name>
    <dbReference type="NCBI Taxonomy" id="160502"/>
    <lineage>
        <taxon>Eukaryota</taxon>
        <taxon>Fungi</taxon>
        <taxon>Fungi incertae sedis</taxon>
        <taxon>Mucoromycota</taxon>
        <taxon>Glomeromycotina</taxon>
        <taxon>Glomeromycetes</taxon>
        <taxon>Diversisporales</taxon>
        <taxon>Gigasporaceae</taxon>
        <taxon>Racocetra</taxon>
    </lineage>
</organism>
<sequence>MDKPIAPTKQSTPVTNNTNPSFSLLNFDENTKAYIDAACQASSNMIISTIKKYIDQTLDAYIVLINKLNEYTAATHNHTFNLSSTQQTNRPNDSNNIQQ</sequence>
<accession>A0ACA9R2V5</accession>
<name>A0ACA9R2V5_9GLOM</name>
<protein>
    <submittedName>
        <fullName evidence="1">12036_t:CDS:1</fullName>
    </submittedName>
</protein>
<keyword evidence="2" id="KW-1185">Reference proteome</keyword>
<reference evidence="1" key="1">
    <citation type="submission" date="2021-06" db="EMBL/GenBank/DDBJ databases">
        <authorList>
            <person name="Kallberg Y."/>
            <person name="Tangrot J."/>
            <person name="Rosling A."/>
        </authorList>
    </citation>
    <scope>NUCLEOTIDE SEQUENCE</scope>
    <source>
        <strain evidence="1">MA461A</strain>
    </source>
</reference>
<evidence type="ECO:0000313" key="2">
    <source>
        <dbReference type="Proteomes" id="UP000789920"/>
    </source>
</evidence>
<gene>
    <name evidence="1" type="ORF">RPERSI_LOCUS16775</name>
</gene>